<accession>A0ACC6T153</accession>
<dbReference type="EMBL" id="JAMYRI010000009">
    <property type="protein sequence ID" value="MER9285775.1"/>
    <property type="molecule type" value="Genomic_DNA"/>
</dbReference>
<evidence type="ECO:0000313" key="2">
    <source>
        <dbReference type="Proteomes" id="UP001480082"/>
    </source>
</evidence>
<proteinExistence type="predicted"/>
<sequence length="33" mass="3326">MCAGLMEGRDFNVGAVAVIKGVRSNVPSAASSM</sequence>
<evidence type="ECO:0000313" key="1">
    <source>
        <dbReference type="EMBL" id="MER9285775.1"/>
    </source>
</evidence>
<dbReference type="Proteomes" id="UP001480082">
    <property type="component" value="Unassembled WGS sequence"/>
</dbReference>
<protein>
    <submittedName>
        <fullName evidence="1">Uncharacterized protein</fullName>
    </submittedName>
</protein>
<keyword evidence="2" id="KW-1185">Reference proteome</keyword>
<reference evidence="1 2" key="1">
    <citation type="journal article" date="2024" name="Proc. Natl. Acad. Sci. U.S.A.">
        <title>The evolutionary genomics of adaptation to stress in wild rhizobium bacteria.</title>
        <authorList>
            <person name="Kehlet-Delgado H."/>
            <person name="Montoya A.P."/>
            <person name="Jensen K.T."/>
            <person name="Wendlandt C.E."/>
            <person name="Dexheimer C."/>
            <person name="Roberts M."/>
            <person name="Torres Martinez L."/>
            <person name="Friesen M.L."/>
            <person name="Griffitts J.S."/>
            <person name="Porter S.S."/>
        </authorList>
    </citation>
    <scope>NUCLEOTIDE SEQUENCE [LARGE SCALE GENOMIC DNA]</scope>
    <source>
        <strain evidence="1 2">M0468</strain>
    </source>
</reference>
<gene>
    <name evidence="1" type="ORF">NKI81_17715</name>
</gene>
<organism evidence="1 2">
    <name type="scientific">Mesorhizobium australicum</name>
    <dbReference type="NCBI Taxonomy" id="536018"/>
    <lineage>
        <taxon>Bacteria</taxon>
        <taxon>Pseudomonadati</taxon>
        <taxon>Pseudomonadota</taxon>
        <taxon>Alphaproteobacteria</taxon>
        <taxon>Hyphomicrobiales</taxon>
        <taxon>Phyllobacteriaceae</taxon>
        <taxon>Mesorhizobium</taxon>
    </lineage>
</organism>
<comment type="caution">
    <text evidence="1">The sequence shown here is derived from an EMBL/GenBank/DDBJ whole genome shotgun (WGS) entry which is preliminary data.</text>
</comment>
<name>A0ACC6T153_9HYPH</name>